<name>A0ABQ0ALE3_9RHOB</name>
<keyword evidence="2" id="KW-1185">Reference proteome</keyword>
<dbReference type="RefSeq" id="WP_348293890.1">
    <property type="nucleotide sequence ID" value="NZ_BAABWU010000007.1"/>
</dbReference>
<evidence type="ECO:0000313" key="2">
    <source>
        <dbReference type="Proteomes" id="UP001441944"/>
    </source>
</evidence>
<proteinExistence type="predicted"/>
<accession>A0ABQ0ALE3</accession>
<gene>
    <name evidence="1" type="ORF">NBRC116598_21360</name>
</gene>
<protein>
    <submittedName>
        <fullName evidence="1">Uncharacterized protein</fullName>
    </submittedName>
</protein>
<evidence type="ECO:0000313" key="1">
    <source>
        <dbReference type="EMBL" id="GAA6196692.1"/>
    </source>
</evidence>
<comment type="caution">
    <text evidence="1">The sequence shown here is derived from an EMBL/GenBank/DDBJ whole genome shotgun (WGS) entry which is preliminary data.</text>
</comment>
<dbReference type="EMBL" id="BAABWU010000007">
    <property type="protein sequence ID" value="GAA6196692.1"/>
    <property type="molecule type" value="Genomic_DNA"/>
</dbReference>
<dbReference type="Proteomes" id="UP001441944">
    <property type="component" value="Unassembled WGS sequence"/>
</dbReference>
<organism evidence="1 2">
    <name type="scientific">Pseudophaeobacter arcticus</name>
    <dbReference type="NCBI Taxonomy" id="385492"/>
    <lineage>
        <taxon>Bacteria</taxon>
        <taxon>Pseudomonadati</taxon>
        <taxon>Pseudomonadota</taxon>
        <taxon>Alphaproteobacteria</taxon>
        <taxon>Rhodobacterales</taxon>
        <taxon>Paracoccaceae</taxon>
        <taxon>Pseudophaeobacter</taxon>
    </lineage>
</organism>
<sequence>MTQNHIGKTIWVADALPATNDAAGFEALDWVEAKGHITLPQLGVTHSMVDIPDLKSGFTSAVKGAGQGVDTTATFRQVDGDAGQAKVVAQALDNDGALSVKIVNGSGADNAPVTGDPVEYAQGIAHSHQPNQGDNSSYEGFQIGFRQNDFTVPGTHPA</sequence>
<reference evidence="1 2" key="1">
    <citation type="submission" date="2024-04" db="EMBL/GenBank/DDBJ databases">
        <title>Draft genome sequence of Pseudophaeobacter arcticus NBRC 116598.</title>
        <authorList>
            <person name="Miyakawa T."/>
            <person name="Kusuya Y."/>
            <person name="Miura T."/>
        </authorList>
    </citation>
    <scope>NUCLEOTIDE SEQUENCE [LARGE SCALE GENOMIC DNA]</scope>
    <source>
        <strain evidence="1 2">SU-CL00105</strain>
    </source>
</reference>